<comment type="catalytic activity">
    <reaction evidence="1">
        <text>Thiol-dependent hydrolysis of ester, thioester, amide, peptide and isopeptide bonds formed by the C-terminal Gly of ubiquitin (a 76-residue protein attached to proteins as an intracellular targeting signal).</text>
        <dbReference type="EC" id="3.4.19.12"/>
    </reaction>
</comment>
<feature type="compositionally biased region" description="Polar residues" evidence="10">
    <location>
        <begin position="631"/>
        <end position="652"/>
    </location>
</feature>
<evidence type="ECO:0000313" key="13">
    <source>
        <dbReference type="Proteomes" id="UP000246078"/>
    </source>
</evidence>
<keyword evidence="7 12" id="KW-0378">Hydrolase</keyword>
<dbReference type="GO" id="GO:0008270">
    <property type="term" value="F:zinc ion binding"/>
    <property type="evidence" value="ECO:0007669"/>
    <property type="project" value="UniProtKB-KW"/>
</dbReference>
<dbReference type="PROSITE" id="PS50235">
    <property type="entry name" value="USP_3"/>
    <property type="match status" value="1"/>
</dbReference>
<accession>A0A2V2WKR6</accession>
<feature type="region of interest" description="Disordered" evidence="10">
    <location>
        <begin position="367"/>
        <end position="388"/>
    </location>
</feature>
<dbReference type="VEuPathDB" id="TriTrypDB:TCDM_08052"/>
<evidence type="ECO:0000256" key="6">
    <source>
        <dbReference type="ARBA" id="ARBA00022786"/>
    </source>
</evidence>
<dbReference type="InterPro" id="IPR028889">
    <property type="entry name" value="USP"/>
</dbReference>
<dbReference type="InterPro" id="IPR001394">
    <property type="entry name" value="Peptidase_C19_UCH"/>
</dbReference>
<dbReference type="EMBL" id="PRFC01000090">
    <property type="protein sequence ID" value="PWV08433.1"/>
    <property type="molecule type" value="Genomic_DNA"/>
</dbReference>
<evidence type="ECO:0000256" key="7">
    <source>
        <dbReference type="ARBA" id="ARBA00022801"/>
    </source>
</evidence>
<dbReference type="VEuPathDB" id="TriTrypDB:C3747_90g114"/>
<dbReference type="VEuPathDB" id="TriTrypDB:TcBrA4_0006970"/>
<dbReference type="GO" id="GO:0005634">
    <property type="term" value="C:nucleus"/>
    <property type="evidence" value="ECO:0007669"/>
    <property type="project" value="TreeGrafter"/>
</dbReference>
<dbReference type="VEuPathDB" id="TriTrypDB:TCSYLVIO_001114"/>
<dbReference type="VEuPathDB" id="TriTrypDB:ECC02_003379"/>
<dbReference type="GO" id="GO:0004843">
    <property type="term" value="F:cysteine-type deubiquitinase activity"/>
    <property type="evidence" value="ECO:0007669"/>
    <property type="project" value="UniProtKB-EC"/>
</dbReference>
<dbReference type="VEuPathDB" id="TriTrypDB:C4B63_134g35"/>
<evidence type="ECO:0000259" key="11">
    <source>
        <dbReference type="PROSITE" id="PS50235"/>
    </source>
</evidence>
<dbReference type="Proteomes" id="UP000246078">
    <property type="component" value="Unassembled WGS sequence"/>
</dbReference>
<dbReference type="PANTHER" id="PTHR24006:SF687">
    <property type="entry name" value="UBIQUITIN CARBOXYL-TERMINAL HYDROLASE 10"/>
    <property type="match status" value="1"/>
</dbReference>
<feature type="compositionally biased region" description="Basic residues" evidence="10">
    <location>
        <begin position="1071"/>
        <end position="1081"/>
    </location>
</feature>
<dbReference type="EC" id="3.4.19.12" evidence="2"/>
<dbReference type="GO" id="GO:0006508">
    <property type="term" value="P:proteolysis"/>
    <property type="evidence" value="ECO:0007669"/>
    <property type="project" value="UniProtKB-KW"/>
</dbReference>
<dbReference type="VEuPathDB" id="TriTrypDB:TcCLB.507887.20"/>
<evidence type="ECO:0000256" key="4">
    <source>
        <dbReference type="ARBA" id="ARBA00022723"/>
    </source>
</evidence>
<dbReference type="InterPro" id="IPR050164">
    <property type="entry name" value="Peptidase_C19"/>
</dbReference>
<dbReference type="InterPro" id="IPR038765">
    <property type="entry name" value="Papain-like_cys_pep_sf"/>
</dbReference>
<comment type="caution">
    <text evidence="12">The sequence shown here is derived from an EMBL/GenBank/DDBJ whole genome shotgun (WGS) entry which is preliminary data.</text>
</comment>
<dbReference type="VEuPathDB" id="TriTrypDB:TcG_08016"/>
<dbReference type="VEuPathDB" id="TriTrypDB:TcG_08017"/>
<keyword evidence="8" id="KW-0788">Thiol protease</keyword>
<dbReference type="Gene3D" id="3.90.70.10">
    <property type="entry name" value="Cysteine proteinases"/>
    <property type="match status" value="1"/>
</dbReference>
<dbReference type="VEuPathDB" id="TriTrypDB:TcYC6_0054760"/>
<keyword evidence="3" id="KW-0645">Protease</keyword>
<keyword evidence="9" id="KW-0862">Zinc</keyword>
<organism evidence="12 13">
    <name type="scientific">Trypanosoma cruzi</name>
    <dbReference type="NCBI Taxonomy" id="5693"/>
    <lineage>
        <taxon>Eukaryota</taxon>
        <taxon>Discoba</taxon>
        <taxon>Euglenozoa</taxon>
        <taxon>Kinetoplastea</taxon>
        <taxon>Metakinetoplastina</taxon>
        <taxon>Trypanosomatida</taxon>
        <taxon>Trypanosomatidae</taxon>
        <taxon>Trypanosoma</taxon>
        <taxon>Schizotrypanum</taxon>
    </lineage>
</organism>
<dbReference type="PROSITE" id="PS00972">
    <property type="entry name" value="USP_1"/>
    <property type="match status" value="1"/>
</dbReference>
<dbReference type="VEuPathDB" id="TriTrypDB:Tc_MARK_10289"/>
<feature type="compositionally biased region" description="Polar residues" evidence="10">
    <location>
        <begin position="1082"/>
        <end position="1100"/>
    </location>
</feature>
<dbReference type="PROSITE" id="PS00973">
    <property type="entry name" value="USP_2"/>
    <property type="match status" value="1"/>
</dbReference>
<protein>
    <recommendedName>
        <fullName evidence="2">ubiquitinyl hydrolase 1</fullName>
        <ecNumber evidence="2">3.4.19.12</ecNumber>
    </recommendedName>
</protein>
<dbReference type="SUPFAM" id="SSF54001">
    <property type="entry name" value="Cysteine proteinases"/>
    <property type="match status" value="1"/>
</dbReference>
<dbReference type="VEuPathDB" id="TriTrypDB:TcCL_NonESM09472"/>
<dbReference type="PANTHER" id="PTHR24006">
    <property type="entry name" value="UBIQUITIN CARBOXYL-TERMINAL HYDROLASE"/>
    <property type="match status" value="1"/>
</dbReference>
<dbReference type="VEuPathDB" id="TriTrypDB:BCY84_22773"/>
<proteinExistence type="predicted"/>
<dbReference type="SMART" id="SM00547">
    <property type="entry name" value="ZnF_RBZ"/>
    <property type="match status" value="1"/>
</dbReference>
<evidence type="ECO:0000256" key="9">
    <source>
        <dbReference type="ARBA" id="ARBA00022833"/>
    </source>
</evidence>
<evidence type="ECO:0000256" key="10">
    <source>
        <dbReference type="SAM" id="MobiDB-lite"/>
    </source>
</evidence>
<dbReference type="Gene3D" id="2.30.30.380">
    <property type="entry name" value="Zn-finger domain of Sec23/24"/>
    <property type="match status" value="1"/>
</dbReference>
<evidence type="ECO:0000256" key="1">
    <source>
        <dbReference type="ARBA" id="ARBA00000707"/>
    </source>
</evidence>
<dbReference type="VEuPathDB" id="TriTrypDB:TcCLB.506747.30"/>
<reference evidence="12 13" key="1">
    <citation type="journal article" date="2018" name="Microb. Genom.">
        <title>Expanding an expanded genome: long-read sequencing of Trypanosoma cruzi.</title>
        <authorList>
            <person name="Berna L."/>
            <person name="Rodriguez M."/>
            <person name="Chiribao M.L."/>
            <person name="Parodi-Talice A."/>
            <person name="Pita S."/>
            <person name="Rijo G."/>
            <person name="Alvarez-Valin F."/>
            <person name="Robello C."/>
        </authorList>
    </citation>
    <scope>NUCLEOTIDE SEQUENCE [LARGE SCALE GENOMIC DNA]</scope>
    <source>
        <strain evidence="12 13">TCC</strain>
    </source>
</reference>
<feature type="region of interest" description="Disordered" evidence="10">
    <location>
        <begin position="1377"/>
        <end position="1397"/>
    </location>
</feature>
<keyword evidence="5" id="KW-0863">Zinc-finger</keyword>
<feature type="domain" description="USP" evidence="11">
    <location>
        <begin position="118"/>
        <end position="469"/>
    </location>
</feature>
<evidence type="ECO:0000256" key="8">
    <source>
        <dbReference type="ARBA" id="ARBA00022807"/>
    </source>
</evidence>
<dbReference type="InterPro" id="IPR018200">
    <property type="entry name" value="USP_CS"/>
</dbReference>
<dbReference type="GO" id="GO:0005829">
    <property type="term" value="C:cytosol"/>
    <property type="evidence" value="ECO:0007669"/>
    <property type="project" value="TreeGrafter"/>
</dbReference>
<dbReference type="Pfam" id="PF00443">
    <property type="entry name" value="UCH"/>
    <property type="match status" value="1"/>
</dbReference>
<dbReference type="GO" id="GO:0016579">
    <property type="term" value="P:protein deubiquitination"/>
    <property type="evidence" value="ECO:0007669"/>
    <property type="project" value="InterPro"/>
</dbReference>
<feature type="region of interest" description="Disordered" evidence="10">
    <location>
        <begin position="610"/>
        <end position="667"/>
    </location>
</feature>
<gene>
    <name evidence="12" type="ORF">C3747_90g114</name>
</gene>
<name>A0A2V2WKR6_TRYCR</name>
<feature type="region of interest" description="Disordered" evidence="10">
    <location>
        <begin position="871"/>
        <end position="894"/>
    </location>
</feature>
<dbReference type="InterPro" id="IPR001876">
    <property type="entry name" value="Znf_RanBP2"/>
</dbReference>
<feature type="compositionally biased region" description="Polar residues" evidence="10">
    <location>
        <begin position="1385"/>
        <end position="1394"/>
    </location>
</feature>
<feature type="compositionally biased region" description="Low complexity" evidence="10">
    <location>
        <begin position="877"/>
        <end position="894"/>
    </location>
</feature>
<feature type="region of interest" description="Disordered" evidence="10">
    <location>
        <begin position="1063"/>
        <end position="1100"/>
    </location>
</feature>
<evidence type="ECO:0000256" key="3">
    <source>
        <dbReference type="ARBA" id="ARBA00022670"/>
    </source>
</evidence>
<dbReference type="VEuPathDB" id="TriTrypDB:TCDM_08051"/>
<evidence type="ECO:0000313" key="12">
    <source>
        <dbReference type="EMBL" id="PWV08433.1"/>
    </source>
</evidence>
<evidence type="ECO:0000256" key="5">
    <source>
        <dbReference type="ARBA" id="ARBA00022771"/>
    </source>
</evidence>
<keyword evidence="6" id="KW-0833">Ubl conjugation pathway</keyword>
<dbReference type="VEuPathDB" id="TriTrypDB:Tc_MARK_10290"/>
<sequence length="1518" mass="170057">MLEADDWVTRLPVSPNSERGADDPSASLSADVLFSAYRLGTPCVCRHTTTRNRVVNCVASPRCFAGFLELATDASVLNECVADIMGEGPPLLPAKEDDTALEDTLNKLTCAKSHLLRRGITNLGNTCYLNAILQLLFNIPSVRYEVFSACAEDLSVEEHRVYEICEDSVQKPDDAERGEDEGSQPIKYALQASGLGELFAEMALTRDGNGANAQPFAAFLSLDTKTQQDAQEFFALLISWLQHHGGEVVERTFEGTLLYDRRCSNCHRVFKRAEPFFFLSLPVKGTVEEALSTFLQPEEVEGFMCDGCNLTTTASSCQYLRTLPDVLVVHLNRFAFDLQTLQREKVTTSVSFPLEWELTDYINRWQQQQQQQRNEENDSATDGAANITDTTNTAATTTTNCSKACYTLMGVVNHIGETALSGHYTFHGKVDEEAGWYLFDDAKVTKLHHRLHGNRVISKEAYMLVYQLRPCESTTALHDDMIRASEDLKNERGNFFPLPPRLLKHVQQLNRELEIRRQDWELRRADFLFFLQQWGEIALNLLGGRLLCNSVTVETAAREEEEEEDEGERSSTELADLFAVPSSWLRLFGRGFLPSYVDVRQYNECEKRKKRLRRNASSRTGLEDMMGGDPPNSSSLVGNETCDNARGATSTEQLDDDATATRINEGGGGVDMANENNILFEGTSWALLLDLMEGLRCPHGKLAPWAPYKLVPSALSARLASLLNTMPTLRGTFPVAEEMSSSHVGWRVRDYACAVCTRAMAAEVLRLKKSWDEERAALALLSGARDALKSKCHGNQADTINQTNIYCEEMRSEGEAAAAAAAAAAGRTVYVSKALIEFWEESLAANAKRKGVVNRQGFTGLFAALRMEEAADRNESNDNNNNNNDNNKNNNWHDNVSRLTLPECGRLLCDHRLLAPSAAVQVVPAATWRYLRERVAQPLCAGENTFEVLDKFLPYLPTESTLRCPDCIQNTVSLTAQRHHAKMSKIAESKRFPTLASAAQFLSMPQAEMRKQHPNSYVWKRNLERLYRDHYRSWEKEQAAVVAAAETQIATLTREEEERKKAEAAWESMRVRRGGQKKRFKQTNSSTETRTAPQVTPSMSVATPLQQAEEALKKARAATCPDLCYTYGCIPMWWVTLWRRWFMDLDGTFSLPPFFDYEALLCPHGGTLVAPHLLNPADPFWEAKSVARHLVRLWHQRSSAISIDDACDVYSLDDDNKLPPFPPLLLLPLTEFIEIIETYGKSGMLLPPSPSSGEKNTELIRCRVNSSKTILFVERNTDRVFDPPTCEECVASLLEGIRESSRYFLNGSLRLQLRFRRSRKNFYESTDVLRELHHTTTLRELKQAISRLVAEHHGFLLPLQEMELLRGRKPLRRHRNHTMEKNESEAQPSGSGNVASPLVIDTNEMPTSLQGDEDAGTLFDYGLCDGDVLTVNATERVLEKIAGAMKETEVWEEVPAELLQPVQESSTAFGATRLHGAVGKSRRSGAAEAKAQVACGVCTFINAPGRVRCDMCETPFKQ</sequence>
<evidence type="ECO:0000256" key="2">
    <source>
        <dbReference type="ARBA" id="ARBA00012759"/>
    </source>
</evidence>
<keyword evidence="4" id="KW-0479">Metal-binding</keyword>